<dbReference type="RefSeq" id="WP_266010346.1">
    <property type="nucleotide sequence ID" value="NZ_JAPFQP010000001.1"/>
</dbReference>
<reference evidence="2" key="1">
    <citation type="submission" date="2022-11" db="EMBL/GenBank/DDBJ databases">
        <title>The characterization of three novel Bacteroidetes species and genomic analysis of their roles in tidal elemental geochemical cycles.</title>
        <authorList>
            <person name="Ma K.-J."/>
        </authorList>
    </citation>
    <scope>NUCLEOTIDE SEQUENCE</scope>
    <source>
        <strain evidence="2">M415</strain>
    </source>
</reference>
<keyword evidence="3" id="KW-1185">Reference proteome</keyword>
<gene>
    <name evidence="2" type="ORF">OO016_01865</name>
</gene>
<accession>A0AAE3SND3</accession>
<protein>
    <submittedName>
        <fullName evidence="2">DinB family protein</fullName>
    </submittedName>
</protein>
<dbReference type="EMBL" id="JAPFQP010000001">
    <property type="protein sequence ID" value="MCX2718337.1"/>
    <property type="molecule type" value="Genomic_DNA"/>
</dbReference>
<proteinExistence type="predicted"/>
<dbReference type="SUPFAM" id="SSF109854">
    <property type="entry name" value="DinB/YfiT-like putative metalloenzymes"/>
    <property type="match status" value="1"/>
</dbReference>
<evidence type="ECO:0000313" key="3">
    <source>
        <dbReference type="Proteomes" id="UP001207116"/>
    </source>
</evidence>
<comment type="caution">
    <text evidence="2">The sequence shown here is derived from an EMBL/GenBank/DDBJ whole genome shotgun (WGS) entry which is preliminary data.</text>
</comment>
<feature type="domain" description="DinB-like" evidence="1">
    <location>
        <begin position="10"/>
        <end position="145"/>
    </location>
</feature>
<sequence>MEYLFTILLQNRKFLYSILRKTPREELFQIPDGFRNHIYWNIAHVVVTQQLITYGLSNLSLHVGAELVAKYSKGTVPESVTVSTEELEELQKLLFSTLEQTQQDYRDGHFKAYQSYTTSANVTLTSVEEALAFNVYHEGLHLGAILALQKALSN</sequence>
<organism evidence="2 3">
    <name type="scientific">Lentiprolixibacter aurantiacus</name>
    <dbReference type="NCBI Taxonomy" id="2993939"/>
    <lineage>
        <taxon>Bacteria</taxon>
        <taxon>Pseudomonadati</taxon>
        <taxon>Bacteroidota</taxon>
        <taxon>Flavobacteriia</taxon>
        <taxon>Flavobacteriales</taxon>
        <taxon>Flavobacteriaceae</taxon>
        <taxon>Lentiprolixibacter</taxon>
    </lineage>
</organism>
<dbReference type="Gene3D" id="1.20.120.450">
    <property type="entry name" value="dinb family like domain"/>
    <property type="match status" value="1"/>
</dbReference>
<dbReference type="InterPro" id="IPR034660">
    <property type="entry name" value="DinB/YfiT-like"/>
</dbReference>
<dbReference type="AlphaFoldDB" id="A0AAE3SND3"/>
<name>A0AAE3SND3_9FLAO</name>
<dbReference type="InterPro" id="IPR024775">
    <property type="entry name" value="DinB-like"/>
</dbReference>
<dbReference type="Proteomes" id="UP001207116">
    <property type="component" value="Unassembled WGS sequence"/>
</dbReference>
<evidence type="ECO:0000259" key="1">
    <source>
        <dbReference type="Pfam" id="PF12867"/>
    </source>
</evidence>
<dbReference type="Pfam" id="PF12867">
    <property type="entry name" value="DinB_2"/>
    <property type="match status" value="1"/>
</dbReference>
<evidence type="ECO:0000313" key="2">
    <source>
        <dbReference type="EMBL" id="MCX2718337.1"/>
    </source>
</evidence>